<keyword evidence="2" id="KW-1185">Reference proteome</keyword>
<name>A0A4Y1ZK66_ARAVE</name>
<organism evidence="1 2">
    <name type="scientific">Araneus ventricosus</name>
    <name type="common">Orbweaver spider</name>
    <name type="synonym">Epeira ventricosa</name>
    <dbReference type="NCBI Taxonomy" id="182803"/>
    <lineage>
        <taxon>Eukaryota</taxon>
        <taxon>Metazoa</taxon>
        <taxon>Ecdysozoa</taxon>
        <taxon>Arthropoda</taxon>
        <taxon>Chelicerata</taxon>
        <taxon>Arachnida</taxon>
        <taxon>Araneae</taxon>
        <taxon>Araneomorphae</taxon>
        <taxon>Entelegynae</taxon>
        <taxon>Araneoidea</taxon>
        <taxon>Araneidae</taxon>
        <taxon>Araneus</taxon>
    </lineage>
</organism>
<proteinExistence type="predicted"/>
<reference evidence="1 2" key="1">
    <citation type="journal article" date="2019" name="Sci. Rep.">
        <title>Orb-weaving spider Araneus ventricosus genome elucidates the spidroin gene catalogue.</title>
        <authorList>
            <person name="Kono N."/>
            <person name="Nakamura H."/>
            <person name="Ohtoshi R."/>
            <person name="Moran D.A.P."/>
            <person name="Shinohara A."/>
            <person name="Yoshida Y."/>
            <person name="Fujiwara M."/>
            <person name="Mori M."/>
            <person name="Tomita M."/>
            <person name="Arakawa K."/>
        </authorList>
    </citation>
    <scope>NUCLEOTIDE SEQUENCE [LARGE SCALE GENOMIC DNA]</scope>
</reference>
<evidence type="ECO:0000313" key="1">
    <source>
        <dbReference type="EMBL" id="GBL54657.1"/>
    </source>
</evidence>
<evidence type="ECO:0000313" key="2">
    <source>
        <dbReference type="Proteomes" id="UP000499080"/>
    </source>
</evidence>
<sequence>MGIAMQEDDITQHARPLASDDYFLPQKLKEQLSGTRLSSHSDVKTPAENWLNGQGRHFYQEGFKKLVLRSDKCLNTFSDYAKK</sequence>
<gene>
    <name evidence="1" type="ORF">AVEN_20363_1</name>
</gene>
<dbReference type="Proteomes" id="UP000499080">
    <property type="component" value="Unassembled WGS sequence"/>
</dbReference>
<dbReference type="AlphaFoldDB" id="A0A4Y1ZK66"/>
<comment type="caution">
    <text evidence="1">The sequence shown here is derived from an EMBL/GenBank/DDBJ whole genome shotgun (WGS) entry which is preliminary data.</text>
</comment>
<protein>
    <submittedName>
        <fullName evidence="1">Uncharacterized protein</fullName>
    </submittedName>
</protein>
<dbReference type="OrthoDB" id="10042427at2759"/>
<accession>A0A4Y1ZK66</accession>
<dbReference type="EMBL" id="BGPR01075307">
    <property type="protein sequence ID" value="GBL54657.1"/>
    <property type="molecule type" value="Genomic_DNA"/>
</dbReference>